<keyword evidence="2" id="KW-0067">ATP-binding</keyword>
<dbReference type="AlphaFoldDB" id="A0A964V0X3"/>
<dbReference type="CDD" id="cd05907">
    <property type="entry name" value="VL_LC_FACS_like"/>
    <property type="match status" value="1"/>
</dbReference>
<protein>
    <submittedName>
        <fullName evidence="4">AMP-binding protein</fullName>
    </submittedName>
</protein>
<dbReference type="PANTHER" id="PTHR43272:SF33">
    <property type="entry name" value="AMP-BINDING DOMAIN-CONTAINING PROTEIN-RELATED"/>
    <property type="match status" value="1"/>
</dbReference>
<dbReference type="RefSeq" id="WP_161705339.1">
    <property type="nucleotide sequence ID" value="NZ_JAAAHS010000519.1"/>
</dbReference>
<proteinExistence type="predicted"/>
<dbReference type="InterPro" id="IPR042099">
    <property type="entry name" value="ANL_N_sf"/>
</dbReference>
<keyword evidence="1" id="KW-0547">Nucleotide-binding</keyword>
<keyword evidence="5" id="KW-1185">Reference proteome</keyword>
<dbReference type="Proteomes" id="UP000598297">
    <property type="component" value="Unassembled WGS sequence"/>
</dbReference>
<dbReference type="EMBL" id="JAAAHS010000519">
    <property type="protein sequence ID" value="NBE56552.1"/>
    <property type="molecule type" value="Genomic_DNA"/>
</dbReference>
<evidence type="ECO:0000256" key="2">
    <source>
        <dbReference type="ARBA" id="ARBA00022840"/>
    </source>
</evidence>
<dbReference type="PROSITE" id="PS00455">
    <property type="entry name" value="AMP_BINDING"/>
    <property type="match status" value="1"/>
</dbReference>
<dbReference type="PANTHER" id="PTHR43272">
    <property type="entry name" value="LONG-CHAIN-FATTY-ACID--COA LIGASE"/>
    <property type="match status" value="1"/>
</dbReference>
<dbReference type="Gene3D" id="3.40.50.12780">
    <property type="entry name" value="N-terminal domain of ligase-like"/>
    <property type="match status" value="1"/>
</dbReference>
<dbReference type="Pfam" id="PF23562">
    <property type="entry name" value="AMP-binding_C_3"/>
    <property type="match status" value="1"/>
</dbReference>
<sequence length="554" mass="59371">MQGAEGPRTLPEAFQRTAAAQPDAVALRAYGSDTALTWGAYATHVRRIAGGLAALGVRRGDTLALMLTNRPEFHLAEAGASHLGATTFSVYNTSSVEQIGHLLNHTGAQVIVTERQFTKLVKAAAAGTVRHILVVEDGDLERLDPRPDFDFEATWRAVDPDDVLCLIHTSGTTGPPKAAEHTHRGALAMAADIAGAFPMRDDDIALSYLPAAHVADRFLNQYFAMLHGVEVVTLADASRLARAMAEIRPTTFAAVPRIWEKLHLGVQDMLAADPKLAAAVEAGTEPVLTTLRTRLGLGRMRWALSGAAAIAPDAYAFLQRLGVPVSEVWGMSECGLATGVPPEQARIATVGKPFPSVETKVTDGGELLIRTPFRMKGYRGDPQRTAALFDEDGWLHTGDVVTVDDDGYVRIVDRVKELIINAAGKNMSPTNIENVIISTSPLIGGVLAVGDARPYNVALIALEPATAAARAAQFGLDPDPALLAVDERIVAEVQAGVDAGNTRLSRVEQIKRFAVLPSYWLPGGDELTPTMKLKRRPIQVKYAAEIAELYAAER</sequence>
<dbReference type="SUPFAM" id="SSF56801">
    <property type="entry name" value="Acetyl-CoA synthetase-like"/>
    <property type="match status" value="1"/>
</dbReference>
<dbReference type="GO" id="GO:0004467">
    <property type="term" value="F:long-chain fatty acid-CoA ligase activity"/>
    <property type="evidence" value="ECO:0007669"/>
    <property type="project" value="TreeGrafter"/>
</dbReference>
<dbReference type="InterPro" id="IPR000873">
    <property type="entry name" value="AMP-dep_synth/lig_dom"/>
</dbReference>
<feature type="domain" description="AMP-dependent synthetase/ligase" evidence="3">
    <location>
        <begin position="14"/>
        <end position="378"/>
    </location>
</feature>
<gene>
    <name evidence="4" type="ORF">GUY60_35010</name>
</gene>
<dbReference type="GO" id="GO:0005524">
    <property type="term" value="F:ATP binding"/>
    <property type="evidence" value="ECO:0007669"/>
    <property type="project" value="UniProtKB-KW"/>
</dbReference>
<dbReference type="OrthoDB" id="5240489at2"/>
<evidence type="ECO:0000313" key="4">
    <source>
        <dbReference type="EMBL" id="NBE56552.1"/>
    </source>
</evidence>
<name>A0A964V0X3_9ACTN</name>
<reference evidence="4" key="1">
    <citation type="submission" date="2020-01" db="EMBL/GenBank/DDBJ databases">
        <title>Whole-genome analyses of novel actinobacteria.</title>
        <authorList>
            <person name="Sahin N."/>
        </authorList>
    </citation>
    <scope>NUCLEOTIDE SEQUENCE</scope>
    <source>
        <strain evidence="4">YC537</strain>
    </source>
</reference>
<dbReference type="GO" id="GO:0016020">
    <property type="term" value="C:membrane"/>
    <property type="evidence" value="ECO:0007669"/>
    <property type="project" value="TreeGrafter"/>
</dbReference>
<evidence type="ECO:0000256" key="1">
    <source>
        <dbReference type="ARBA" id="ARBA00022741"/>
    </source>
</evidence>
<comment type="caution">
    <text evidence="4">The sequence shown here is derived from an EMBL/GenBank/DDBJ whole genome shotgun (WGS) entry which is preliminary data.</text>
</comment>
<dbReference type="Pfam" id="PF00501">
    <property type="entry name" value="AMP-binding"/>
    <property type="match status" value="1"/>
</dbReference>
<evidence type="ECO:0000259" key="3">
    <source>
        <dbReference type="Pfam" id="PF00501"/>
    </source>
</evidence>
<dbReference type="InterPro" id="IPR020845">
    <property type="entry name" value="AMP-binding_CS"/>
</dbReference>
<organism evidence="4 5">
    <name type="scientific">Streptomyces boluensis</name>
    <dbReference type="NCBI Taxonomy" id="1775135"/>
    <lineage>
        <taxon>Bacteria</taxon>
        <taxon>Bacillati</taxon>
        <taxon>Actinomycetota</taxon>
        <taxon>Actinomycetes</taxon>
        <taxon>Kitasatosporales</taxon>
        <taxon>Streptomycetaceae</taxon>
        <taxon>Streptomyces</taxon>
    </lineage>
</organism>
<accession>A0A964V0X3</accession>
<evidence type="ECO:0000313" key="5">
    <source>
        <dbReference type="Proteomes" id="UP000598297"/>
    </source>
</evidence>